<feature type="transmembrane region" description="Helical" evidence="1">
    <location>
        <begin position="84"/>
        <end position="102"/>
    </location>
</feature>
<accession>A0A1F6CHM9</accession>
<gene>
    <name evidence="2" type="ORF">A3F84_29495</name>
</gene>
<dbReference type="Proteomes" id="UP000178606">
    <property type="component" value="Unassembled WGS sequence"/>
</dbReference>
<comment type="caution">
    <text evidence="2">The sequence shown here is derived from an EMBL/GenBank/DDBJ whole genome shotgun (WGS) entry which is preliminary data.</text>
</comment>
<keyword evidence="1" id="KW-0812">Transmembrane</keyword>
<name>A0A1F6CHM9_HANXR</name>
<evidence type="ECO:0000313" key="3">
    <source>
        <dbReference type="Proteomes" id="UP000178606"/>
    </source>
</evidence>
<protein>
    <submittedName>
        <fullName evidence="2">Uncharacterized protein</fullName>
    </submittedName>
</protein>
<reference evidence="2 3" key="1">
    <citation type="journal article" date="2016" name="Nat. Commun.">
        <title>Thousands of microbial genomes shed light on interconnected biogeochemical processes in an aquifer system.</title>
        <authorList>
            <person name="Anantharaman K."/>
            <person name="Brown C.T."/>
            <person name="Hug L.A."/>
            <person name="Sharon I."/>
            <person name="Castelle C.J."/>
            <person name="Probst A.J."/>
            <person name="Thomas B.C."/>
            <person name="Singh A."/>
            <person name="Wilkins M.J."/>
            <person name="Karaoz U."/>
            <person name="Brodie E.L."/>
            <person name="Williams K.H."/>
            <person name="Hubbard S.S."/>
            <person name="Banfield J.F."/>
        </authorList>
    </citation>
    <scope>NUCLEOTIDE SEQUENCE [LARGE SCALE GENOMIC DNA]</scope>
    <source>
        <strain evidence="3">RIFCSPLOWO2_12_FULL_64_10</strain>
    </source>
</reference>
<keyword evidence="1" id="KW-0472">Membrane</keyword>
<organism evidence="2 3">
    <name type="scientific">Handelsmanbacteria sp. (strain RIFCSPLOWO2_12_FULL_64_10)</name>
    <dbReference type="NCBI Taxonomy" id="1817868"/>
    <lineage>
        <taxon>Bacteria</taxon>
        <taxon>Candidatus Handelsmaniibacteriota</taxon>
    </lineage>
</organism>
<keyword evidence="1" id="KW-1133">Transmembrane helix</keyword>
<dbReference type="EMBL" id="MFKF01000245">
    <property type="protein sequence ID" value="OGG48685.1"/>
    <property type="molecule type" value="Genomic_DNA"/>
</dbReference>
<feature type="transmembrane region" description="Helical" evidence="1">
    <location>
        <begin position="52"/>
        <end position="72"/>
    </location>
</feature>
<evidence type="ECO:0000256" key="1">
    <source>
        <dbReference type="SAM" id="Phobius"/>
    </source>
</evidence>
<feature type="transmembrane region" description="Helical" evidence="1">
    <location>
        <begin position="114"/>
        <end position="137"/>
    </location>
</feature>
<proteinExistence type="predicted"/>
<evidence type="ECO:0000313" key="2">
    <source>
        <dbReference type="EMBL" id="OGG48685.1"/>
    </source>
</evidence>
<sequence>MSKINVGRVIVSGLLAGVVLNVGEFVLNEPILGDQWTAAMAALNRPPIGGDMIAWFVLLTFVLGIALVWLYAAIRPRFGAGPKTAVWAGVTVWFFACLWGFGSTWVMGLFPARLVGIILVWELIEVPLAAVAGAWLYREAEPA</sequence>
<dbReference type="AlphaFoldDB" id="A0A1F6CHM9"/>